<dbReference type="InterPro" id="IPR046342">
    <property type="entry name" value="CBS_dom_sf"/>
</dbReference>
<dbReference type="Pfam" id="PF00571">
    <property type="entry name" value="CBS"/>
    <property type="match status" value="2"/>
</dbReference>
<feature type="domain" description="CBS" evidence="3">
    <location>
        <begin position="10"/>
        <end position="67"/>
    </location>
</feature>
<dbReference type="InterPro" id="IPR051257">
    <property type="entry name" value="Diverse_CBS-Domain"/>
</dbReference>
<organism evidence="4 5">
    <name type="scientific">Haloarcula nitratireducens</name>
    <dbReference type="NCBI Taxonomy" id="2487749"/>
    <lineage>
        <taxon>Archaea</taxon>
        <taxon>Methanobacteriati</taxon>
        <taxon>Methanobacteriota</taxon>
        <taxon>Stenosarchaea group</taxon>
        <taxon>Halobacteria</taxon>
        <taxon>Halobacteriales</taxon>
        <taxon>Haloarculaceae</taxon>
        <taxon>Haloarcula</taxon>
    </lineage>
</organism>
<name>A0AAW4PJV6_9EURY</name>
<dbReference type="InterPro" id="IPR000644">
    <property type="entry name" value="CBS_dom"/>
</dbReference>
<comment type="caution">
    <text evidence="4">The sequence shown here is derived from an EMBL/GenBank/DDBJ whole genome shotgun (WGS) entry which is preliminary data.</text>
</comment>
<evidence type="ECO:0000259" key="3">
    <source>
        <dbReference type="PROSITE" id="PS51371"/>
    </source>
</evidence>
<dbReference type="PANTHER" id="PTHR43080">
    <property type="entry name" value="CBS DOMAIN-CONTAINING PROTEIN CBSX3, MITOCHONDRIAL"/>
    <property type="match status" value="1"/>
</dbReference>
<accession>A0AAW4PJV6</accession>
<protein>
    <submittedName>
        <fullName evidence="4">CBS domain-containing protein</fullName>
    </submittedName>
</protein>
<dbReference type="AlphaFoldDB" id="A0AAW4PJV6"/>
<dbReference type="EMBL" id="RKLT01000024">
    <property type="protein sequence ID" value="MBX0297655.1"/>
    <property type="molecule type" value="Genomic_DNA"/>
</dbReference>
<dbReference type="SUPFAM" id="SSF54631">
    <property type="entry name" value="CBS-domain pair"/>
    <property type="match status" value="1"/>
</dbReference>
<keyword evidence="5" id="KW-1185">Reference proteome</keyword>
<proteinExistence type="predicted"/>
<sequence>MIDQSVGDVMTPSVRTIPPETTISAVATLFADHDIGSAVVVEPETGEYLGIVTESDIMQQVAAGADINSVRVAAFLSTPLVTIASTENIHTAAALMKEHSIRRLPVIDDDELVGILTTTNLTHYLPRLRNTILRERDDLVAQ</sequence>
<evidence type="ECO:0000256" key="1">
    <source>
        <dbReference type="ARBA" id="ARBA00023122"/>
    </source>
</evidence>
<dbReference type="SMART" id="SM00116">
    <property type="entry name" value="CBS"/>
    <property type="match status" value="2"/>
</dbReference>
<dbReference type="Gene3D" id="3.10.580.10">
    <property type="entry name" value="CBS-domain"/>
    <property type="match status" value="1"/>
</dbReference>
<dbReference type="RefSeq" id="WP_220582241.1">
    <property type="nucleotide sequence ID" value="NZ_RKLT01000024.1"/>
</dbReference>
<evidence type="ECO:0000313" key="5">
    <source>
        <dbReference type="Proteomes" id="UP001430455"/>
    </source>
</evidence>
<reference evidence="4 5" key="1">
    <citation type="submission" date="2021-06" db="EMBL/GenBank/DDBJ databases">
        <title>Halomicroarcula sp. a new haloarchaeum isolated from saline soil.</title>
        <authorList>
            <person name="Duran-Viseras A."/>
            <person name="Sanchez-Porro C."/>
            <person name="Ventosa A."/>
        </authorList>
    </citation>
    <scope>NUCLEOTIDE SEQUENCE [LARGE SCALE GENOMIC DNA]</scope>
    <source>
        <strain evidence="4 5">F27</strain>
    </source>
</reference>
<feature type="domain" description="CBS" evidence="3">
    <location>
        <begin position="76"/>
        <end position="131"/>
    </location>
</feature>
<gene>
    <name evidence="4" type="ORF">EGH23_22535</name>
</gene>
<keyword evidence="1 2" id="KW-0129">CBS domain</keyword>
<evidence type="ECO:0000313" key="4">
    <source>
        <dbReference type="EMBL" id="MBX0297655.1"/>
    </source>
</evidence>
<evidence type="ECO:0000256" key="2">
    <source>
        <dbReference type="PROSITE-ProRule" id="PRU00703"/>
    </source>
</evidence>
<dbReference type="PROSITE" id="PS51371">
    <property type="entry name" value="CBS"/>
    <property type="match status" value="2"/>
</dbReference>
<dbReference type="Proteomes" id="UP001430455">
    <property type="component" value="Unassembled WGS sequence"/>
</dbReference>
<dbReference type="PANTHER" id="PTHR43080:SF2">
    <property type="entry name" value="CBS DOMAIN-CONTAINING PROTEIN"/>
    <property type="match status" value="1"/>
</dbReference>